<sequence>MYSNGEGLGTPARQSTKDKTRGNWADGENKFASSKRFVRCICPRCRKTFTIYMVWTGRGMPRKYCVDCRAIINTYDKSAVLESCDSVLVPAQKRGRNSFEEY</sequence>
<dbReference type="AlphaFoldDB" id="A0A5K7ZVJ8"/>
<dbReference type="Proteomes" id="UP000425960">
    <property type="component" value="Chromosome"/>
</dbReference>
<gene>
    <name evidence="2" type="ORF">DSCO28_48250</name>
</gene>
<reference evidence="2 3" key="1">
    <citation type="submission" date="2019-11" db="EMBL/GenBank/DDBJ databases">
        <title>Comparative genomics of hydrocarbon-degrading Desulfosarcina strains.</title>
        <authorList>
            <person name="Watanabe M."/>
            <person name="Kojima H."/>
            <person name="Fukui M."/>
        </authorList>
    </citation>
    <scope>NUCLEOTIDE SEQUENCE [LARGE SCALE GENOMIC DNA]</scope>
    <source>
        <strain evidence="2 3">28bB2T</strain>
    </source>
</reference>
<protein>
    <submittedName>
        <fullName evidence="2">Uncharacterized protein</fullName>
    </submittedName>
</protein>
<evidence type="ECO:0000313" key="2">
    <source>
        <dbReference type="EMBL" id="BBO84259.1"/>
    </source>
</evidence>
<proteinExistence type="predicted"/>
<dbReference type="RefSeq" id="WP_155324244.1">
    <property type="nucleotide sequence ID" value="NZ_AP021876.1"/>
</dbReference>
<dbReference type="KEGG" id="dov:DSCO28_48250"/>
<dbReference type="EMBL" id="AP021876">
    <property type="protein sequence ID" value="BBO84259.1"/>
    <property type="molecule type" value="Genomic_DNA"/>
</dbReference>
<name>A0A5K7ZVJ8_9BACT</name>
<organism evidence="2 3">
    <name type="scientific">Desulfosarcina ovata subsp. sediminis</name>
    <dbReference type="NCBI Taxonomy" id="885957"/>
    <lineage>
        <taxon>Bacteria</taxon>
        <taxon>Pseudomonadati</taxon>
        <taxon>Thermodesulfobacteriota</taxon>
        <taxon>Desulfobacteria</taxon>
        <taxon>Desulfobacterales</taxon>
        <taxon>Desulfosarcinaceae</taxon>
        <taxon>Desulfosarcina</taxon>
    </lineage>
</organism>
<evidence type="ECO:0000313" key="3">
    <source>
        <dbReference type="Proteomes" id="UP000425960"/>
    </source>
</evidence>
<accession>A0A5K7ZVJ8</accession>
<evidence type="ECO:0000256" key="1">
    <source>
        <dbReference type="SAM" id="MobiDB-lite"/>
    </source>
</evidence>
<feature type="region of interest" description="Disordered" evidence="1">
    <location>
        <begin position="1"/>
        <end position="25"/>
    </location>
</feature>